<dbReference type="Pfam" id="PF08281">
    <property type="entry name" value="Sigma70_r4_2"/>
    <property type="match status" value="1"/>
</dbReference>
<dbReference type="SUPFAM" id="SSF88659">
    <property type="entry name" value="Sigma3 and sigma4 domains of RNA polymerase sigma factors"/>
    <property type="match status" value="1"/>
</dbReference>
<keyword evidence="6 7" id="KW-0804">Transcription</keyword>
<proteinExistence type="inferred from homology"/>
<protein>
    <recommendedName>
        <fullName evidence="7">RNA polymerase sigma factor</fullName>
    </recommendedName>
</protein>
<dbReference type="PANTHER" id="PTHR43133">
    <property type="entry name" value="RNA POLYMERASE ECF-TYPE SIGMA FACTO"/>
    <property type="match status" value="1"/>
</dbReference>
<keyword evidence="4 7" id="KW-0731">Sigma factor</keyword>
<dbReference type="PROSITE" id="PS01063">
    <property type="entry name" value="SIGMA70_ECF"/>
    <property type="match status" value="1"/>
</dbReference>
<dbReference type="InterPro" id="IPR039425">
    <property type="entry name" value="RNA_pol_sigma-70-like"/>
</dbReference>
<reference evidence="12 13" key="2">
    <citation type="submission" date="2020-03" db="EMBL/GenBank/DDBJ databases">
        <authorList>
            <person name="Ichikawa N."/>
            <person name="Kimura A."/>
            <person name="Kitahashi Y."/>
            <person name="Uohara A."/>
        </authorList>
    </citation>
    <scope>NUCLEOTIDE SEQUENCE [LARGE SCALE GENOMIC DNA]</scope>
    <source>
        <strain evidence="12 13">NBRC 107702</strain>
    </source>
</reference>
<dbReference type="RefSeq" id="WP_232070929.1">
    <property type="nucleotide sequence ID" value="NZ_AP022870.1"/>
</dbReference>
<dbReference type="InterPro" id="IPR037401">
    <property type="entry name" value="SnoaL-like"/>
</dbReference>
<evidence type="ECO:0000256" key="7">
    <source>
        <dbReference type="RuleBase" id="RU000716"/>
    </source>
</evidence>
<evidence type="ECO:0000259" key="9">
    <source>
        <dbReference type="Pfam" id="PF04542"/>
    </source>
</evidence>
<feature type="domain" description="RNA polymerase sigma-70 region 2" evidence="9">
    <location>
        <begin position="33"/>
        <end position="98"/>
    </location>
</feature>
<name>A0A6F8XJS9_9ACTN</name>
<dbReference type="NCBIfam" id="TIGR02960">
    <property type="entry name" value="SigX5"/>
    <property type="match status" value="1"/>
</dbReference>
<evidence type="ECO:0000256" key="4">
    <source>
        <dbReference type="ARBA" id="ARBA00023082"/>
    </source>
</evidence>
<dbReference type="NCBIfam" id="NF006089">
    <property type="entry name" value="PRK08241.1"/>
    <property type="match status" value="1"/>
</dbReference>
<evidence type="ECO:0000256" key="1">
    <source>
        <dbReference type="ARBA" id="ARBA00010641"/>
    </source>
</evidence>
<feature type="region of interest" description="Disordered" evidence="8">
    <location>
        <begin position="97"/>
        <end position="118"/>
    </location>
</feature>
<organism evidence="12 13">
    <name type="scientific">Phytohabitans flavus</name>
    <dbReference type="NCBI Taxonomy" id="1076124"/>
    <lineage>
        <taxon>Bacteria</taxon>
        <taxon>Bacillati</taxon>
        <taxon>Actinomycetota</taxon>
        <taxon>Actinomycetes</taxon>
        <taxon>Micromonosporales</taxon>
        <taxon>Micromonosporaceae</taxon>
    </lineage>
</organism>
<dbReference type="SUPFAM" id="SSF54427">
    <property type="entry name" value="NTF2-like"/>
    <property type="match status" value="1"/>
</dbReference>
<dbReference type="InterPro" id="IPR014284">
    <property type="entry name" value="RNA_pol_sigma-70_dom"/>
</dbReference>
<evidence type="ECO:0000256" key="8">
    <source>
        <dbReference type="SAM" id="MobiDB-lite"/>
    </source>
</evidence>
<dbReference type="GO" id="GO:0006352">
    <property type="term" value="P:DNA-templated transcription initiation"/>
    <property type="evidence" value="ECO:0007669"/>
    <property type="project" value="InterPro"/>
</dbReference>
<dbReference type="InterPro" id="IPR000838">
    <property type="entry name" value="RNA_pol_sigma70_ECF_CS"/>
</dbReference>
<evidence type="ECO:0000259" key="10">
    <source>
        <dbReference type="Pfam" id="PF08281"/>
    </source>
</evidence>
<dbReference type="AlphaFoldDB" id="A0A6F8XJS9"/>
<feature type="domain" description="SnoaL-like" evidence="11">
    <location>
        <begin position="231"/>
        <end position="340"/>
    </location>
</feature>
<comment type="subunit">
    <text evidence="2">Interacts transiently with the RNA polymerase catalytic core formed by RpoA, RpoB, RpoC and RpoZ (2 alpha, 1 beta, 1 beta' and 1 omega subunit) to form the RNA polymerase holoenzyme that can initiate transcription.</text>
</comment>
<evidence type="ECO:0000313" key="12">
    <source>
        <dbReference type="EMBL" id="BCB74067.1"/>
    </source>
</evidence>
<dbReference type="NCBIfam" id="TIGR02937">
    <property type="entry name" value="sigma70-ECF"/>
    <property type="match status" value="1"/>
</dbReference>
<feature type="domain" description="RNA polymerase sigma factor 70 region 4 type 2" evidence="10">
    <location>
        <begin position="154"/>
        <end position="205"/>
    </location>
</feature>
<dbReference type="Pfam" id="PF12680">
    <property type="entry name" value="SnoaL_2"/>
    <property type="match status" value="1"/>
</dbReference>
<evidence type="ECO:0000256" key="6">
    <source>
        <dbReference type="ARBA" id="ARBA00023163"/>
    </source>
</evidence>
<evidence type="ECO:0000256" key="3">
    <source>
        <dbReference type="ARBA" id="ARBA00023015"/>
    </source>
</evidence>
<dbReference type="Gene3D" id="3.10.450.50">
    <property type="match status" value="1"/>
</dbReference>
<evidence type="ECO:0000256" key="5">
    <source>
        <dbReference type="ARBA" id="ARBA00023125"/>
    </source>
</evidence>
<dbReference type="GO" id="GO:0003677">
    <property type="term" value="F:DNA binding"/>
    <property type="evidence" value="ECO:0007669"/>
    <property type="project" value="UniProtKB-KW"/>
</dbReference>
<dbReference type="SUPFAM" id="SSF88946">
    <property type="entry name" value="Sigma2 domain of RNA polymerase sigma factors"/>
    <property type="match status" value="1"/>
</dbReference>
<dbReference type="InterPro" id="IPR013325">
    <property type="entry name" value="RNA_pol_sigma_r2"/>
</dbReference>
<dbReference type="CDD" id="cd06171">
    <property type="entry name" value="Sigma70_r4"/>
    <property type="match status" value="1"/>
</dbReference>
<dbReference type="InterPro" id="IPR013324">
    <property type="entry name" value="RNA_pol_sigma_r3/r4-like"/>
</dbReference>
<dbReference type="PANTHER" id="PTHR43133:SF65">
    <property type="entry name" value="ECF RNA POLYMERASE SIGMA FACTOR SIGG"/>
    <property type="match status" value="1"/>
</dbReference>
<evidence type="ECO:0000259" key="11">
    <source>
        <dbReference type="Pfam" id="PF12680"/>
    </source>
</evidence>
<dbReference type="InterPro" id="IPR036388">
    <property type="entry name" value="WH-like_DNA-bd_sf"/>
</dbReference>
<dbReference type="Gene3D" id="1.10.1740.10">
    <property type="match status" value="1"/>
</dbReference>
<dbReference type="KEGG" id="pfla:Pflav_004770"/>
<keyword evidence="3 7" id="KW-0805">Transcription regulation</keyword>
<keyword evidence="5 7" id="KW-0238">DNA-binding</keyword>
<accession>A0A6F8XJS9</accession>
<dbReference type="GO" id="GO:0016987">
    <property type="term" value="F:sigma factor activity"/>
    <property type="evidence" value="ECO:0007669"/>
    <property type="project" value="UniProtKB-KW"/>
</dbReference>
<dbReference type="GO" id="GO:0006950">
    <property type="term" value="P:response to stress"/>
    <property type="evidence" value="ECO:0007669"/>
    <property type="project" value="UniProtKB-ARBA"/>
</dbReference>
<evidence type="ECO:0000313" key="13">
    <source>
        <dbReference type="Proteomes" id="UP000502508"/>
    </source>
</evidence>
<sequence length="357" mass="39752">MIRVNVEPERYAAGSGSVAAPARTFDEATFAGLVEGHRHELQVHCYRMLGSLDDAEDLVQETFLRAWRKRDTFQGRSTFRAWLYRIATNACLDFLERNPRQPRPRPGTPDAAAPTSPDNVAWLQPFPDRMIEPAVPSEAEPDAAVVAKETIELAFLVAIQHLPAKQRAVLIMRDVLGWPASEASAVLGLTVASVNSALQRARATLKEHLPPHRLEWAPSQDPTKAERTLLQRYMGVFERADARAMAELLHEDVRVTMPMLIACTPGAPDPLWLGRDPFVTALGRVFDPSTSEYIGQWRSLPTRANRQPAVAHYVRRPGGTEHQAQILDVLRVVEGRIVEITTFGPERFPAFGLPPSL</sequence>
<dbReference type="InterPro" id="IPR032710">
    <property type="entry name" value="NTF2-like_dom_sf"/>
</dbReference>
<dbReference type="Gene3D" id="1.10.10.10">
    <property type="entry name" value="Winged helix-like DNA-binding domain superfamily/Winged helix DNA-binding domain"/>
    <property type="match status" value="1"/>
</dbReference>
<comment type="similarity">
    <text evidence="1 7">Belongs to the sigma-70 factor family. ECF subfamily.</text>
</comment>
<dbReference type="InterPro" id="IPR007627">
    <property type="entry name" value="RNA_pol_sigma70_r2"/>
</dbReference>
<dbReference type="InterPro" id="IPR013249">
    <property type="entry name" value="RNA_pol_sigma70_r4_t2"/>
</dbReference>
<dbReference type="Proteomes" id="UP000502508">
    <property type="component" value="Chromosome"/>
</dbReference>
<dbReference type="Pfam" id="PF04542">
    <property type="entry name" value="Sigma70_r2"/>
    <property type="match status" value="1"/>
</dbReference>
<evidence type="ECO:0000256" key="2">
    <source>
        <dbReference type="ARBA" id="ARBA00011344"/>
    </source>
</evidence>
<keyword evidence="13" id="KW-1185">Reference proteome</keyword>
<dbReference type="InterPro" id="IPR014305">
    <property type="entry name" value="RNA_pol_sigma-G_actinobac"/>
</dbReference>
<dbReference type="EMBL" id="AP022870">
    <property type="protein sequence ID" value="BCB74067.1"/>
    <property type="molecule type" value="Genomic_DNA"/>
</dbReference>
<gene>
    <name evidence="12" type="primary">rpoE_3</name>
    <name evidence="12" type="ORF">Pflav_004770</name>
</gene>
<reference evidence="12 13" key="1">
    <citation type="submission" date="2020-03" db="EMBL/GenBank/DDBJ databases">
        <title>Whole genome shotgun sequence of Phytohabitans flavus NBRC 107702.</title>
        <authorList>
            <person name="Komaki H."/>
            <person name="Tamura T."/>
        </authorList>
    </citation>
    <scope>NUCLEOTIDE SEQUENCE [LARGE SCALE GENOMIC DNA]</scope>
    <source>
        <strain evidence="12 13">NBRC 107702</strain>
    </source>
</reference>